<dbReference type="InterPro" id="IPR045087">
    <property type="entry name" value="Cu-oxidase_fam"/>
</dbReference>
<evidence type="ECO:0000313" key="9">
    <source>
        <dbReference type="Proteomes" id="UP000182894"/>
    </source>
</evidence>
<proteinExistence type="predicted"/>
<keyword evidence="3" id="KW-0560">Oxidoreductase</keyword>
<evidence type="ECO:0000259" key="7">
    <source>
        <dbReference type="Pfam" id="PF07732"/>
    </source>
</evidence>
<dbReference type="GO" id="GO:0042597">
    <property type="term" value="C:periplasmic space"/>
    <property type="evidence" value="ECO:0007669"/>
    <property type="project" value="InterPro"/>
</dbReference>
<evidence type="ECO:0000259" key="5">
    <source>
        <dbReference type="Pfam" id="PF00394"/>
    </source>
</evidence>
<dbReference type="InterPro" id="IPR019546">
    <property type="entry name" value="TAT_signal_bac_arc"/>
</dbReference>
<feature type="domain" description="Plastocyanin-like" evidence="5">
    <location>
        <begin position="172"/>
        <end position="347"/>
    </location>
</feature>
<evidence type="ECO:0000256" key="2">
    <source>
        <dbReference type="ARBA" id="ARBA00022729"/>
    </source>
</evidence>
<dbReference type="PROSITE" id="PS00080">
    <property type="entry name" value="MULTICOPPER_OXIDASE2"/>
    <property type="match status" value="1"/>
</dbReference>
<dbReference type="PANTHER" id="PTHR11709:SF394">
    <property type="entry name" value="FI03373P-RELATED"/>
    <property type="match status" value="1"/>
</dbReference>
<dbReference type="OrthoDB" id="9757546at2"/>
<feature type="domain" description="Plastocyanin-like" evidence="6">
    <location>
        <begin position="540"/>
        <end position="657"/>
    </location>
</feature>
<dbReference type="PROSITE" id="PS00079">
    <property type="entry name" value="MULTICOPPER_OXIDASE1"/>
    <property type="match status" value="1"/>
</dbReference>
<keyword evidence="1" id="KW-0479">Metal-binding</keyword>
<reference evidence="9" key="1">
    <citation type="submission" date="2016-10" db="EMBL/GenBank/DDBJ databases">
        <authorList>
            <person name="Varghese N."/>
            <person name="Submissions S."/>
        </authorList>
    </citation>
    <scope>NUCLEOTIDE SEQUENCE [LARGE SCALE GENOMIC DNA]</scope>
    <source>
        <strain evidence="9">ATCC 700689</strain>
    </source>
</reference>
<dbReference type="PROSITE" id="PS51318">
    <property type="entry name" value="TAT"/>
    <property type="match status" value="1"/>
</dbReference>
<evidence type="ECO:0000313" key="8">
    <source>
        <dbReference type="EMBL" id="SDJ36313.1"/>
    </source>
</evidence>
<dbReference type="NCBIfam" id="TIGR01480">
    <property type="entry name" value="copper_res_A"/>
    <property type="match status" value="1"/>
</dbReference>
<dbReference type="InterPro" id="IPR002355">
    <property type="entry name" value="Cu_oxidase_Cu_BS"/>
</dbReference>
<dbReference type="Gene3D" id="2.60.40.420">
    <property type="entry name" value="Cupredoxins - blue copper proteins"/>
    <property type="match status" value="3"/>
</dbReference>
<dbReference type="Proteomes" id="UP000182894">
    <property type="component" value="Unassembled WGS sequence"/>
</dbReference>
<dbReference type="GeneID" id="46429159"/>
<evidence type="ECO:0000256" key="1">
    <source>
        <dbReference type="ARBA" id="ARBA00022723"/>
    </source>
</evidence>
<feature type="domain" description="Plastocyanin-like" evidence="7">
    <location>
        <begin position="53"/>
        <end position="163"/>
    </location>
</feature>
<dbReference type="InterPro" id="IPR011706">
    <property type="entry name" value="Cu-oxidase_C"/>
</dbReference>
<dbReference type="STRING" id="89065.SAMN05216605_12743"/>
<gene>
    <name evidence="8" type="ORF">SAMN05216605_12743</name>
</gene>
<keyword evidence="4" id="KW-0186">Copper</keyword>
<evidence type="ECO:0000256" key="4">
    <source>
        <dbReference type="ARBA" id="ARBA00023008"/>
    </source>
</evidence>
<dbReference type="InterPro" id="IPR006376">
    <property type="entry name" value="Cu-R_CopA"/>
</dbReference>
<dbReference type="CDD" id="cd13896">
    <property type="entry name" value="CuRO_3_CopA"/>
    <property type="match status" value="1"/>
</dbReference>
<dbReference type="GO" id="GO:0005507">
    <property type="term" value="F:copper ion binding"/>
    <property type="evidence" value="ECO:0007669"/>
    <property type="project" value="InterPro"/>
</dbReference>
<dbReference type="RefSeq" id="WP_024078243.1">
    <property type="nucleotide sequence ID" value="NZ_FNCO01000027.1"/>
</dbReference>
<sequence length="658" mass="72807">MHSKTSRRTFVKGLAAGGILGGLGLWRTPVWAVTSPGLPSVLTGNEFDLFIGETPVNITGSPRTAMTINGSLPGPLLRWREGETVTLRVKNRLDQDTSIHWHGIILPANMDGVPGLSFHGIAPDGMYEYKFKVHQNGTYWYHSHSGLQEQAGVYGPIVIDSKEPEPFQYNRDYVVMLTDWTDEDPSRVMAKLKKQSDYYNHHKRTVGDFIDDVSKQGWSAAVADRKMWAEMKMNPTDLADVSGDTYTYLMNGQAPNGNWTGIFKPGEKLRLRFINGSAMSYFDVRIPGLKMTVVAADGQHVEPVSVDEFRIAVAETYDVIVEPASEEAYTIFAQSMDRTGYARGTLAVREGLKAQVPAIDPRPLLTMDDMGMGGMAGMDHGSMAGMGGGDMKQGDMSGMAGMDHSKMAGMDQSDMTGMTGMDSGDMTNMAGMDHSKMAGMDKGDMSNMAGMDHSKMAGMDKGDMSNMAGMDHSKMAGMGGMGGEMQTHPASETNNPLVDMQAMNPTPKLNDPGIGLRNNGRRVLTYSDLKSTFQDPDGREPNRTIELHLTGHMEKFSWSFNGIKFSDAEPLRLKYGERLRITLVNDTMMTHPIHLHGMWSDLEDENGKFMVRKHTIDMPPGTKRSYRVTADALGRWAYHCHLLFHMEMGMFREVRVDE</sequence>
<evidence type="ECO:0000256" key="3">
    <source>
        <dbReference type="ARBA" id="ARBA00023002"/>
    </source>
</evidence>
<keyword evidence="9" id="KW-1185">Reference proteome</keyword>
<dbReference type="InterPro" id="IPR034279">
    <property type="entry name" value="CuRO_3_CopA"/>
</dbReference>
<evidence type="ECO:0000259" key="6">
    <source>
        <dbReference type="Pfam" id="PF07731"/>
    </source>
</evidence>
<accession>A0A1G8T4A6</accession>
<dbReference type="CDD" id="cd13874">
    <property type="entry name" value="CuRO_2_CopA"/>
    <property type="match status" value="1"/>
</dbReference>
<name>A0A1G8T4A6_9PSED</name>
<keyword evidence="2" id="KW-0732">Signal</keyword>
<dbReference type="CDD" id="cd13848">
    <property type="entry name" value="CuRO_1_CopA"/>
    <property type="match status" value="1"/>
</dbReference>
<dbReference type="InterPro" id="IPR008972">
    <property type="entry name" value="Cupredoxin"/>
</dbReference>
<dbReference type="PANTHER" id="PTHR11709">
    <property type="entry name" value="MULTI-COPPER OXIDASE"/>
    <property type="match status" value="1"/>
</dbReference>
<dbReference type="SUPFAM" id="SSF49503">
    <property type="entry name" value="Cupredoxins"/>
    <property type="match status" value="3"/>
</dbReference>
<dbReference type="InterPro" id="IPR034284">
    <property type="entry name" value="CuRO_1_CopA"/>
</dbReference>
<dbReference type="NCBIfam" id="TIGR01409">
    <property type="entry name" value="TAT_signal_seq"/>
    <property type="match status" value="1"/>
</dbReference>
<dbReference type="GO" id="GO:0016491">
    <property type="term" value="F:oxidoreductase activity"/>
    <property type="evidence" value="ECO:0007669"/>
    <property type="project" value="UniProtKB-KW"/>
</dbReference>
<dbReference type="InterPro" id="IPR006311">
    <property type="entry name" value="TAT_signal"/>
</dbReference>
<dbReference type="Pfam" id="PF07731">
    <property type="entry name" value="Cu-oxidase_2"/>
    <property type="match status" value="1"/>
</dbReference>
<dbReference type="EMBL" id="FNCO01000027">
    <property type="protein sequence ID" value="SDJ36313.1"/>
    <property type="molecule type" value="Genomic_DNA"/>
</dbReference>
<dbReference type="InterPro" id="IPR034282">
    <property type="entry name" value="CuRO_2_CopA"/>
</dbReference>
<protein>
    <submittedName>
        <fullName evidence="8">Copper-resistance protein, CopA family</fullName>
    </submittedName>
</protein>
<dbReference type="InterPro" id="IPR001117">
    <property type="entry name" value="Cu-oxidase_2nd"/>
</dbReference>
<dbReference type="Pfam" id="PF00394">
    <property type="entry name" value="Cu-oxidase"/>
    <property type="match status" value="1"/>
</dbReference>
<dbReference type="InterPro" id="IPR011707">
    <property type="entry name" value="Cu-oxidase-like_N"/>
</dbReference>
<organism evidence="8 9">
    <name type="scientific">Pseudomonas abietaniphila</name>
    <dbReference type="NCBI Taxonomy" id="89065"/>
    <lineage>
        <taxon>Bacteria</taxon>
        <taxon>Pseudomonadati</taxon>
        <taxon>Pseudomonadota</taxon>
        <taxon>Gammaproteobacteria</taxon>
        <taxon>Pseudomonadales</taxon>
        <taxon>Pseudomonadaceae</taxon>
        <taxon>Pseudomonas</taxon>
    </lineage>
</organism>
<dbReference type="AlphaFoldDB" id="A0A1G8T4A6"/>
<dbReference type="InterPro" id="IPR033138">
    <property type="entry name" value="Cu_oxidase_CS"/>
</dbReference>
<dbReference type="Pfam" id="PF07732">
    <property type="entry name" value="Cu-oxidase_3"/>
    <property type="match status" value="1"/>
</dbReference>